<evidence type="ECO:0000313" key="1">
    <source>
        <dbReference type="EMBL" id="KYL04414.1"/>
    </source>
</evidence>
<dbReference type="eggNOG" id="COG0515">
    <property type="taxonomic scope" value="Bacteria"/>
</dbReference>
<proteinExistence type="predicted"/>
<dbReference type="InterPro" id="IPR009330">
    <property type="entry name" value="LipoPS_heptP_kinase"/>
</dbReference>
<accession>A0A161PRB8</accession>
<dbReference type="InterPro" id="IPR011009">
    <property type="entry name" value="Kinase-like_dom_sf"/>
</dbReference>
<gene>
    <name evidence="1" type="ORF">A2J07_03620</name>
</gene>
<evidence type="ECO:0000313" key="2">
    <source>
        <dbReference type="Proteomes" id="UP000075816"/>
    </source>
</evidence>
<dbReference type="KEGG" id="fnf:BSQ88_01725"/>
<comment type="caution">
    <text evidence="1">The sequence shown here is derived from an EMBL/GenBank/DDBJ whole genome shotgun (WGS) entry which is preliminary data.</text>
</comment>
<organism evidence="1 2">
    <name type="scientific">Fusobacterium necrophorum subsp. funduliforme</name>
    <dbReference type="NCBI Taxonomy" id="143387"/>
    <lineage>
        <taxon>Bacteria</taxon>
        <taxon>Fusobacteriati</taxon>
        <taxon>Fusobacteriota</taxon>
        <taxon>Fusobacteriia</taxon>
        <taxon>Fusobacteriales</taxon>
        <taxon>Fusobacteriaceae</taxon>
        <taxon>Fusobacterium</taxon>
    </lineage>
</organism>
<dbReference type="Gene3D" id="1.10.510.10">
    <property type="entry name" value="Transferase(Phosphotransferase) domain 1"/>
    <property type="match status" value="1"/>
</dbReference>
<dbReference type="Proteomes" id="UP000075816">
    <property type="component" value="Unassembled WGS sequence"/>
</dbReference>
<dbReference type="AlphaFoldDB" id="A0A161PRB8"/>
<protein>
    <submittedName>
        <fullName evidence="1">Lipopolysaccharide biosynthesis protein</fullName>
    </submittedName>
</protein>
<dbReference type="Pfam" id="PF06176">
    <property type="entry name" value="WaaY"/>
    <property type="match status" value="1"/>
</dbReference>
<dbReference type="RefSeq" id="WP_005958832.1">
    <property type="nucleotide sequence ID" value="NZ_CAXOUJ010000028.1"/>
</dbReference>
<dbReference type="EMBL" id="LVEA01000031">
    <property type="protein sequence ID" value="KYL04414.1"/>
    <property type="molecule type" value="Genomic_DNA"/>
</dbReference>
<reference evidence="1 2" key="1">
    <citation type="submission" date="2016-03" db="EMBL/GenBank/DDBJ databases">
        <title>Comparative genomics of human isolates of Fusobacterium necrophorum.</title>
        <authorList>
            <person name="Jensen A."/>
            <person name="Bank S."/>
            <person name="Andersen P.S."/>
            <person name="Kristensen L.H."/>
            <person name="Prag J."/>
        </authorList>
    </citation>
    <scope>NUCLEOTIDE SEQUENCE [LARGE SCALE GENOMIC DNA]</scope>
    <source>
        <strain evidence="1 2">LS_1264</strain>
    </source>
</reference>
<name>A0A161PRB8_9FUSO</name>
<dbReference type="SUPFAM" id="SSF56112">
    <property type="entry name" value="Protein kinase-like (PK-like)"/>
    <property type="match status" value="1"/>
</dbReference>
<sequence length="254" mass="30519">MDEATREIKSIKYQNYMIYGTEEYLELGKGILKNQYEILEVYKDDSRSYVAKIRLNGKIYVLKSPRSEIRLIQRKWKIFWNKGEALTTLYNIFSLKQQKFDNIAEVYLAIIRKHFLIQESFLLMEYIEGEVFNHSERLDDLLEIVNKLHSLGRYHGDLNTSNVVLTKQGFYLIDTQAKKDLFGNFKRAYDILILSEDKVVTRIQYPILKKYLGSSLGFFWLLAKTLRTIKYSRFVYQFRKRKRNQRKKKWKEKS</sequence>